<dbReference type="HOGENOM" id="CLU_787020_0_0_7"/>
<reference evidence="2" key="1">
    <citation type="journal article" date="2013" name="ISME J.">
        <title>A small predatory core genome in the divergent marine Bacteriovorax marinus SJ and the terrestrial Bdellovibrio bacteriovorus.</title>
        <authorList>
            <person name="Crossman L.C."/>
            <person name="Chen H."/>
            <person name="Cerdeno-Tarraga A.M."/>
            <person name="Brooks K."/>
            <person name="Quail M.A."/>
            <person name="Pineiro S.A."/>
            <person name="Hobley L."/>
            <person name="Sockett R.E."/>
            <person name="Bentley S.D."/>
            <person name="Parkhill J."/>
            <person name="Williams H.N."/>
            <person name="Stine O.C."/>
        </authorList>
    </citation>
    <scope>NUCLEOTIDE SEQUENCE [LARGE SCALE GENOMIC DNA]</scope>
    <source>
        <strain evidence="2">ATCC BAA-682 / DSM 15412 / SJ</strain>
    </source>
</reference>
<accession>E1X0B8</accession>
<dbReference type="OrthoDB" id="5290309at2"/>
<name>E1X0B8_HALMS</name>
<organism evidence="1 2">
    <name type="scientific">Halobacteriovorax marinus (strain ATCC BAA-682 / DSM 15412 / SJ)</name>
    <name type="common">Bacteriovorax marinus</name>
    <dbReference type="NCBI Taxonomy" id="862908"/>
    <lineage>
        <taxon>Bacteria</taxon>
        <taxon>Pseudomonadati</taxon>
        <taxon>Bdellovibrionota</taxon>
        <taxon>Bacteriovoracia</taxon>
        <taxon>Bacteriovoracales</taxon>
        <taxon>Halobacteriovoraceae</taxon>
        <taxon>Halobacteriovorax</taxon>
    </lineage>
</organism>
<dbReference type="STRING" id="862908.BMS_1489"/>
<proteinExistence type="predicted"/>
<dbReference type="SUPFAM" id="SSF56925">
    <property type="entry name" value="OMPA-like"/>
    <property type="match status" value="1"/>
</dbReference>
<dbReference type="EMBL" id="FQ312005">
    <property type="protein sequence ID" value="CBW26346.1"/>
    <property type="molecule type" value="Genomic_DNA"/>
</dbReference>
<gene>
    <name evidence="1" type="ordered locus">BMS_1489</name>
</gene>
<protein>
    <submittedName>
        <fullName evidence="1">Exported protein</fullName>
    </submittedName>
</protein>
<evidence type="ECO:0000313" key="1">
    <source>
        <dbReference type="EMBL" id="CBW26346.1"/>
    </source>
</evidence>
<evidence type="ECO:0000313" key="2">
    <source>
        <dbReference type="Proteomes" id="UP000008963"/>
    </source>
</evidence>
<dbReference type="Proteomes" id="UP000008963">
    <property type="component" value="Chromosome"/>
</dbReference>
<dbReference type="KEGG" id="bmx:BMS_1489"/>
<dbReference type="AlphaFoldDB" id="E1X0B8"/>
<dbReference type="RefSeq" id="WP_014244129.1">
    <property type="nucleotide sequence ID" value="NC_016620.1"/>
</dbReference>
<keyword evidence="2" id="KW-1185">Reference proteome</keyword>
<dbReference type="InterPro" id="IPR011250">
    <property type="entry name" value="OMP/PagP_B-barrel"/>
</dbReference>
<dbReference type="eggNOG" id="COG3637">
    <property type="taxonomic scope" value="Bacteria"/>
</dbReference>
<dbReference type="PATRIC" id="fig|862908.3.peg.1418"/>
<sequence>MRFLAIFTLFILSINSIALEIDEKLTIRILGLSDTKKTLLTNRGIEDGLVVGDHAKFFLTTGVIARAVVIKASPGRSIWSVYRIIDSDKITKDKVVNIKIASPVKLTEDPTRAIKSDDMSGTIPVMARGKTSEPIPEVSEEDRSDLDSMMDEQAPVIVGSSSGSKTLEVFGVLSLNSLSGSYEQGDNSGDSSVGNIDFSVGFEKYFSTKGSFLENISIFALISKRTSKSGLEVSTSSDWTEYGIGANWHFYNSPFVNNKLIGYATLAGGVGSATTETEVSSTSTASADPLSGSSNFMLLGVGGKYYLRNGFGARVTLDYFRSGSTFEFDDSDENLTLSLSGIRFRVGMSYRF</sequence>